<proteinExistence type="predicted"/>
<comment type="caution">
    <text evidence="2">The sequence shown here is derived from an EMBL/GenBank/DDBJ whole genome shotgun (WGS) entry which is preliminary data.</text>
</comment>
<feature type="region of interest" description="Disordered" evidence="1">
    <location>
        <begin position="1"/>
        <end position="55"/>
    </location>
</feature>
<accession>A0ABT1G1T7</accession>
<evidence type="ECO:0000256" key="1">
    <source>
        <dbReference type="SAM" id="MobiDB-lite"/>
    </source>
</evidence>
<dbReference type="RefSeq" id="WP_253575742.1">
    <property type="nucleotide sequence ID" value="NZ_JAMFTQ010000001.1"/>
</dbReference>
<reference evidence="2" key="1">
    <citation type="submission" date="2022-05" db="EMBL/GenBank/DDBJ databases">
        <title>Corynebacterium sp. TA-R-1 sp. nov., isolated from human feces.</title>
        <authorList>
            <person name="Shamsuzzaman M."/>
            <person name="Dahal R.H."/>
        </authorList>
    </citation>
    <scope>NUCLEOTIDE SEQUENCE</scope>
    <source>
        <strain evidence="2">TA-R-1</strain>
    </source>
</reference>
<feature type="compositionally biased region" description="Basic and acidic residues" evidence="1">
    <location>
        <begin position="1"/>
        <end position="13"/>
    </location>
</feature>
<dbReference type="Proteomes" id="UP001204000">
    <property type="component" value="Unassembled WGS sequence"/>
</dbReference>
<name>A0ABT1G1T7_9CORY</name>
<evidence type="ECO:0000313" key="2">
    <source>
        <dbReference type="EMBL" id="MCP1386928.1"/>
    </source>
</evidence>
<protein>
    <submittedName>
        <fullName evidence="2">Uncharacterized protein</fullName>
    </submittedName>
</protein>
<feature type="compositionally biased region" description="Basic and acidic residues" evidence="1">
    <location>
        <begin position="22"/>
        <end position="38"/>
    </location>
</feature>
<evidence type="ECO:0000313" key="3">
    <source>
        <dbReference type="Proteomes" id="UP001204000"/>
    </source>
</evidence>
<keyword evidence="3" id="KW-1185">Reference proteome</keyword>
<gene>
    <name evidence="2" type="ORF">M5J20_01780</name>
</gene>
<sequence>MTEHTSRPPKSEDSIDQLGDPDATHKIQEEASADETHNNAEITGEGATEAEEKWP</sequence>
<organism evidence="2 3">
    <name type="scientific">Corynebacterium stercoris</name>
    <dbReference type="NCBI Taxonomy" id="2943490"/>
    <lineage>
        <taxon>Bacteria</taxon>
        <taxon>Bacillati</taxon>
        <taxon>Actinomycetota</taxon>
        <taxon>Actinomycetes</taxon>
        <taxon>Mycobacteriales</taxon>
        <taxon>Corynebacteriaceae</taxon>
        <taxon>Corynebacterium</taxon>
    </lineage>
</organism>
<dbReference type="EMBL" id="JAMFTQ010000001">
    <property type="protein sequence ID" value="MCP1386928.1"/>
    <property type="molecule type" value="Genomic_DNA"/>
</dbReference>